<dbReference type="PROSITE" id="PS50811">
    <property type="entry name" value="WRKY"/>
    <property type="match status" value="1"/>
</dbReference>
<dbReference type="AlphaFoldDB" id="A0ABD3U515"/>
<evidence type="ECO:0000256" key="4">
    <source>
        <dbReference type="ARBA" id="ARBA00023163"/>
    </source>
</evidence>
<evidence type="ECO:0000313" key="9">
    <source>
        <dbReference type="EMBL" id="KAL3844544.1"/>
    </source>
</evidence>
<evidence type="ECO:0000256" key="5">
    <source>
        <dbReference type="ARBA" id="ARBA00023242"/>
    </source>
</evidence>
<proteinExistence type="inferred from homology"/>
<dbReference type="GO" id="GO:0005634">
    <property type="term" value="C:nucleus"/>
    <property type="evidence" value="ECO:0007669"/>
    <property type="project" value="UniProtKB-SubCell"/>
</dbReference>
<organism evidence="9 10">
    <name type="scientific">Penstemon smallii</name>
    <dbReference type="NCBI Taxonomy" id="265156"/>
    <lineage>
        <taxon>Eukaryota</taxon>
        <taxon>Viridiplantae</taxon>
        <taxon>Streptophyta</taxon>
        <taxon>Embryophyta</taxon>
        <taxon>Tracheophyta</taxon>
        <taxon>Spermatophyta</taxon>
        <taxon>Magnoliopsida</taxon>
        <taxon>eudicotyledons</taxon>
        <taxon>Gunneridae</taxon>
        <taxon>Pentapetalae</taxon>
        <taxon>asterids</taxon>
        <taxon>lamiids</taxon>
        <taxon>Lamiales</taxon>
        <taxon>Plantaginaceae</taxon>
        <taxon>Cheloneae</taxon>
        <taxon>Penstemon</taxon>
    </lineage>
</organism>
<keyword evidence="10" id="KW-1185">Reference proteome</keyword>
<dbReference type="InterPro" id="IPR044810">
    <property type="entry name" value="WRKY_plant"/>
</dbReference>
<feature type="domain" description="WRKY" evidence="8">
    <location>
        <begin position="128"/>
        <end position="194"/>
    </location>
</feature>
<dbReference type="GO" id="GO:0003677">
    <property type="term" value="F:DNA binding"/>
    <property type="evidence" value="ECO:0007669"/>
    <property type="project" value="UniProtKB-KW"/>
</dbReference>
<gene>
    <name evidence="9" type="ORF">ACJIZ3_001947</name>
</gene>
<feature type="compositionally biased region" description="Polar residues" evidence="7">
    <location>
        <begin position="192"/>
        <end position="201"/>
    </location>
</feature>
<sequence length="313" mass="35883">MSDQFPAADDIENWSLQAIVRGSSGNFTEIGDIDMDGKLGNHDEFFATFPEIFEINDFSDELEELYKPFYPAKRKSSSSSSSCSVIEFEDHEKQQPTGCVATPNLAANYRPKYKKRKNQHKRVVMQVCGEELGSDMWAWRKYGQKPIKGSPYPRSYYRCSSSKVCLARKQVEQSCTDPGMYIVTYTEEHNHSQPTRRNSLAGTVRQKFPSPSPNNNNKIIKQEQEKPNVESTITSTTSASPQNIILHDSEFTHQARIKQEMKKQEHHPDDFGMSDFIFKDDFFSGLEDFDDFVSEMYTSNNNSAHQFHVRSCS</sequence>
<dbReference type="Pfam" id="PF03106">
    <property type="entry name" value="WRKY"/>
    <property type="match status" value="1"/>
</dbReference>
<keyword evidence="2" id="KW-0805">Transcription regulation</keyword>
<evidence type="ECO:0000256" key="7">
    <source>
        <dbReference type="SAM" id="MobiDB-lite"/>
    </source>
</evidence>
<dbReference type="InterPro" id="IPR003657">
    <property type="entry name" value="WRKY_dom"/>
</dbReference>
<dbReference type="SUPFAM" id="SSF118290">
    <property type="entry name" value="WRKY DNA-binding domain"/>
    <property type="match status" value="1"/>
</dbReference>
<reference evidence="9 10" key="1">
    <citation type="submission" date="2024-12" db="EMBL/GenBank/DDBJ databases">
        <title>The unique morphological basis and parallel evolutionary history of personate flowers in Penstemon.</title>
        <authorList>
            <person name="Depatie T.H."/>
            <person name="Wessinger C.A."/>
        </authorList>
    </citation>
    <scope>NUCLEOTIDE SEQUENCE [LARGE SCALE GENOMIC DNA]</scope>
    <source>
        <strain evidence="9">WTNN_2</strain>
        <tissue evidence="9">Leaf</tissue>
    </source>
</reference>
<keyword evidence="5" id="KW-0539">Nucleus</keyword>
<dbReference type="InterPro" id="IPR036576">
    <property type="entry name" value="WRKY_dom_sf"/>
</dbReference>
<evidence type="ECO:0000256" key="2">
    <source>
        <dbReference type="ARBA" id="ARBA00023015"/>
    </source>
</evidence>
<evidence type="ECO:0000259" key="8">
    <source>
        <dbReference type="PROSITE" id="PS50811"/>
    </source>
</evidence>
<feature type="region of interest" description="Disordered" evidence="7">
    <location>
        <begin position="188"/>
        <end position="219"/>
    </location>
</feature>
<comment type="similarity">
    <text evidence="6">Belongs to the WRKY group II-e family.</text>
</comment>
<dbReference type="PANTHER" id="PTHR32096:SF155">
    <property type="entry name" value="WRKY TRANSCRIPTION FACTOR 22-LIKE"/>
    <property type="match status" value="1"/>
</dbReference>
<protein>
    <recommendedName>
        <fullName evidence="8">WRKY domain-containing protein</fullName>
    </recommendedName>
</protein>
<evidence type="ECO:0000313" key="10">
    <source>
        <dbReference type="Proteomes" id="UP001634393"/>
    </source>
</evidence>
<name>A0ABD3U515_9LAMI</name>
<comment type="caution">
    <text evidence="9">The sequence shown here is derived from an EMBL/GenBank/DDBJ whole genome shotgun (WGS) entry which is preliminary data.</text>
</comment>
<keyword evidence="3" id="KW-0238">DNA-binding</keyword>
<dbReference type="Gene3D" id="2.20.25.80">
    <property type="entry name" value="WRKY domain"/>
    <property type="match status" value="1"/>
</dbReference>
<comment type="subcellular location">
    <subcellularLocation>
        <location evidence="1">Nucleus</location>
    </subcellularLocation>
</comment>
<dbReference type="EMBL" id="JBJXBP010000002">
    <property type="protein sequence ID" value="KAL3844544.1"/>
    <property type="molecule type" value="Genomic_DNA"/>
</dbReference>
<dbReference type="Proteomes" id="UP001634393">
    <property type="component" value="Unassembled WGS sequence"/>
</dbReference>
<accession>A0ABD3U515</accession>
<evidence type="ECO:0000256" key="1">
    <source>
        <dbReference type="ARBA" id="ARBA00004123"/>
    </source>
</evidence>
<dbReference type="FunFam" id="2.20.25.80:FF:000007">
    <property type="entry name" value="WRKY transcription factor 22"/>
    <property type="match status" value="1"/>
</dbReference>
<dbReference type="SMART" id="SM00774">
    <property type="entry name" value="WRKY"/>
    <property type="match status" value="1"/>
</dbReference>
<evidence type="ECO:0000256" key="3">
    <source>
        <dbReference type="ARBA" id="ARBA00023125"/>
    </source>
</evidence>
<keyword evidence="4" id="KW-0804">Transcription</keyword>
<dbReference type="PANTHER" id="PTHR32096">
    <property type="entry name" value="WRKY TRANSCRIPTION FACTOR 30-RELATED-RELATED"/>
    <property type="match status" value="1"/>
</dbReference>
<evidence type="ECO:0000256" key="6">
    <source>
        <dbReference type="ARBA" id="ARBA00060761"/>
    </source>
</evidence>